<dbReference type="InterPro" id="IPR006944">
    <property type="entry name" value="Phage/GTA_portal"/>
</dbReference>
<gene>
    <name evidence="1" type="ORF">LCGC14_2469490</name>
</gene>
<sequence>MPPKAYRELLDRLMGGGDLTRDEAEERVCASLGIPAAIVGFGAGLQTAKVGATMEELRKLAWSNGIIPVQRALAGEIERSLLPDFERGAQGFELEFDASELIALEDDLVKRAKRWRDMVVGGFARVDEARGAMGLDVQPSDRIYLRPFSAIEVPAGQMPEDRRQVSEEGEAALDMRGRLGKRSTLAKQRRARRSAAQNAYVLALERMEGPLARAFE</sequence>
<feature type="non-terminal residue" evidence="1">
    <location>
        <position position="216"/>
    </location>
</feature>
<accession>A0A0F9BYK4</accession>
<dbReference type="Pfam" id="PF04860">
    <property type="entry name" value="Phage_portal"/>
    <property type="match status" value="1"/>
</dbReference>
<organism evidence="1">
    <name type="scientific">marine sediment metagenome</name>
    <dbReference type="NCBI Taxonomy" id="412755"/>
    <lineage>
        <taxon>unclassified sequences</taxon>
        <taxon>metagenomes</taxon>
        <taxon>ecological metagenomes</taxon>
    </lineage>
</organism>
<proteinExistence type="predicted"/>
<name>A0A0F9BYK4_9ZZZZ</name>
<dbReference type="AlphaFoldDB" id="A0A0F9BYK4"/>
<evidence type="ECO:0000313" key="1">
    <source>
        <dbReference type="EMBL" id="KKL19037.1"/>
    </source>
</evidence>
<protein>
    <submittedName>
        <fullName evidence="1">Uncharacterized protein</fullName>
    </submittedName>
</protein>
<dbReference type="EMBL" id="LAZR01038633">
    <property type="protein sequence ID" value="KKL19037.1"/>
    <property type="molecule type" value="Genomic_DNA"/>
</dbReference>
<reference evidence="1" key="1">
    <citation type="journal article" date="2015" name="Nature">
        <title>Complex archaea that bridge the gap between prokaryotes and eukaryotes.</title>
        <authorList>
            <person name="Spang A."/>
            <person name="Saw J.H."/>
            <person name="Jorgensen S.L."/>
            <person name="Zaremba-Niedzwiedzka K."/>
            <person name="Martijn J."/>
            <person name="Lind A.E."/>
            <person name="van Eijk R."/>
            <person name="Schleper C."/>
            <person name="Guy L."/>
            <person name="Ettema T.J."/>
        </authorList>
    </citation>
    <scope>NUCLEOTIDE SEQUENCE</scope>
</reference>
<comment type="caution">
    <text evidence="1">The sequence shown here is derived from an EMBL/GenBank/DDBJ whole genome shotgun (WGS) entry which is preliminary data.</text>
</comment>